<dbReference type="Gene3D" id="3.40.50.1010">
    <property type="entry name" value="5'-nuclease"/>
    <property type="match status" value="1"/>
</dbReference>
<dbReference type="CDD" id="cd09859">
    <property type="entry name" value="PIN_53EXO"/>
    <property type="match status" value="1"/>
</dbReference>
<dbReference type="AlphaFoldDB" id="A0A0V8GJN4"/>
<keyword evidence="13 17" id="KW-0238">DNA-binding</keyword>
<proteinExistence type="inferred from homology"/>
<organism evidence="21 22">
    <name type="scientific">Exiguobacterium indicum</name>
    <dbReference type="NCBI Taxonomy" id="296995"/>
    <lineage>
        <taxon>Bacteria</taxon>
        <taxon>Bacillati</taxon>
        <taxon>Bacillota</taxon>
        <taxon>Bacilli</taxon>
        <taxon>Bacillales</taxon>
        <taxon>Bacillales Family XII. Incertae Sedis</taxon>
        <taxon>Exiguobacterium</taxon>
    </lineage>
</organism>
<dbReference type="InterPro" id="IPR019760">
    <property type="entry name" value="DNA-dir_DNA_pol_A_CS"/>
</dbReference>
<dbReference type="InterPro" id="IPR029060">
    <property type="entry name" value="PIN-like_dom_sf"/>
</dbReference>
<evidence type="ECO:0000256" key="15">
    <source>
        <dbReference type="ARBA" id="ARBA00049244"/>
    </source>
</evidence>
<comment type="subunit">
    <text evidence="2 17">Single-chain monomer with multiple functions.</text>
</comment>
<keyword evidence="12 17" id="KW-0239">DNA-directed DNA polymerase</keyword>
<sequence length="865" mass="97009">MMENKLLLIDGNSLTYRAFFALPPMTDAQGRNTNAAYGFTMMLLKLLEEEQPTHMLVAFDASSETFRHDVYQEYKGSREKTPSELREQFPIVRDICEALGIQMMELHRYEADDLIGTLARTMPTDRTRIVTGDKDLLQLVTDKVEVLITKRGITDVQCMTEELFAETYGGLKPIQMIDLKGLMGDKSDNIPGIPGIGEKTAVKLISAYGSVEGLYEHVEDLKGKQKEKVIANEELARLSKELATIKVDVPLETTLEDLQIRDVDTQVPYSLFQSLGFKSLTNRFAPVVKEEDKEQLNVVTITSLPEDVTDAVLLAEQLREDYMEEDIIGFAIATPDTIYVAAPTLVEDPAFRQWIESEHRKICLDAKQVAFALRKHGLTLNGYEDLLLAGYLLNLSGGTTLASIAGHYALMAPNEEAVLGKGAKRLAPADDVLHPYLAEKARMIELLFPKVQEELKANQQYELYETLERPLSGVLAEMEWTGIRVDVATLQSMQADLAGRLTELETLVFEAAGESFNINSPKQLGVILFEKLELPAFKKTKTGYSTAADVLEKLRPLHPVIDHIMLYRELQKLQSTYVEGLQKVIKEDGKIHTRFAQTIAQTGRLSSVNPNLQNIPIRIEEGRKIRKAFVPSEAGWSLYAADYSQIELRVMADMSQDQTLVDAFLHDEDIHTQTASSVFGVEPEDVTGNMRRQAKAVNFGIIYGISDYGLSQNLNITRKEAQSFIDRYFELFPQIKQFMDTAIETARANGFVETLMNRRRNIPDINSKNFNLRGFAERTAINTPIQGSAADIIKKAMLDVHAALHASDLKARLLLQVHDELIFEAPDEELDALQALVKQAMEQTVELSVPLRVDGGAGHTWYETK</sequence>
<keyword evidence="14 17" id="KW-0234">DNA repair</keyword>
<dbReference type="PRINTS" id="PR00868">
    <property type="entry name" value="DNAPOLI"/>
</dbReference>
<protein>
    <recommendedName>
        <fullName evidence="4 16">DNA polymerase I</fullName>
        <ecNumber evidence="3 16">2.7.7.7</ecNumber>
    </recommendedName>
</protein>
<dbReference type="SUPFAM" id="SSF56672">
    <property type="entry name" value="DNA/RNA polymerases"/>
    <property type="match status" value="1"/>
</dbReference>
<evidence type="ECO:0000256" key="8">
    <source>
        <dbReference type="ARBA" id="ARBA00022722"/>
    </source>
</evidence>
<evidence type="ECO:0000256" key="3">
    <source>
        <dbReference type="ARBA" id="ARBA00012417"/>
    </source>
</evidence>
<dbReference type="NCBIfam" id="TIGR00593">
    <property type="entry name" value="pola"/>
    <property type="match status" value="1"/>
</dbReference>
<feature type="domain" description="DNA-directed DNA polymerase family A palm" evidence="20">
    <location>
        <begin position="622"/>
        <end position="829"/>
    </location>
</feature>
<dbReference type="Pfam" id="PF00476">
    <property type="entry name" value="DNA_pol_A"/>
    <property type="match status" value="1"/>
</dbReference>
<dbReference type="InterPro" id="IPR012337">
    <property type="entry name" value="RNaseH-like_sf"/>
</dbReference>
<dbReference type="GO" id="GO:0003887">
    <property type="term" value="F:DNA-directed DNA polymerase activity"/>
    <property type="evidence" value="ECO:0007669"/>
    <property type="project" value="UniProtKB-UniRule"/>
</dbReference>
<evidence type="ECO:0000256" key="9">
    <source>
        <dbReference type="ARBA" id="ARBA00022763"/>
    </source>
</evidence>
<dbReference type="PANTHER" id="PTHR10133:SF27">
    <property type="entry name" value="DNA POLYMERASE NU"/>
    <property type="match status" value="1"/>
</dbReference>
<dbReference type="Gene3D" id="3.30.70.370">
    <property type="match status" value="1"/>
</dbReference>
<dbReference type="CDD" id="cd08637">
    <property type="entry name" value="DNA_pol_A_pol_I_C"/>
    <property type="match status" value="1"/>
</dbReference>
<keyword evidence="7 17" id="KW-0235">DNA replication</keyword>
<dbReference type="FunFam" id="1.20.1060.10:FF:000001">
    <property type="entry name" value="DNA polymerase I"/>
    <property type="match status" value="1"/>
</dbReference>
<dbReference type="SMART" id="SM00482">
    <property type="entry name" value="POLAc"/>
    <property type="match status" value="1"/>
</dbReference>
<dbReference type="Proteomes" id="UP000053797">
    <property type="component" value="Unassembled WGS sequence"/>
</dbReference>
<dbReference type="InterPro" id="IPR020045">
    <property type="entry name" value="DNA_polI_H3TH"/>
</dbReference>
<evidence type="ECO:0000256" key="6">
    <source>
        <dbReference type="ARBA" id="ARBA00022695"/>
    </source>
</evidence>
<dbReference type="FunFam" id="1.10.150.20:FF:000003">
    <property type="entry name" value="DNA polymerase I"/>
    <property type="match status" value="1"/>
</dbReference>
<name>A0A0V8GJN4_9BACL</name>
<dbReference type="SMART" id="SM00474">
    <property type="entry name" value="35EXOc"/>
    <property type="match status" value="1"/>
</dbReference>
<dbReference type="OrthoDB" id="9806424at2"/>
<dbReference type="Gene3D" id="3.30.420.10">
    <property type="entry name" value="Ribonuclease H-like superfamily/Ribonuclease H"/>
    <property type="match status" value="1"/>
</dbReference>
<dbReference type="InterPro" id="IPR020046">
    <property type="entry name" value="5-3_exonucl_a-hlix_arch_N"/>
</dbReference>
<dbReference type="SMART" id="SM00475">
    <property type="entry name" value="53EXOc"/>
    <property type="match status" value="1"/>
</dbReference>
<comment type="caution">
    <text evidence="21">The sequence shown here is derived from an EMBL/GenBank/DDBJ whole genome shotgun (WGS) entry which is preliminary data.</text>
</comment>
<dbReference type="Pfam" id="PF01367">
    <property type="entry name" value="5_3_exonuc"/>
    <property type="match status" value="1"/>
</dbReference>
<evidence type="ECO:0000256" key="1">
    <source>
        <dbReference type="ARBA" id="ARBA00007705"/>
    </source>
</evidence>
<dbReference type="Gene3D" id="1.10.150.20">
    <property type="entry name" value="5' to 3' exonuclease, C-terminal subdomain"/>
    <property type="match status" value="2"/>
</dbReference>
<evidence type="ECO:0000256" key="16">
    <source>
        <dbReference type="NCBIfam" id="TIGR00593"/>
    </source>
</evidence>
<comment type="catalytic activity">
    <reaction evidence="15 17">
        <text>DNA(n) + a 2'-deoxyribonucleoside 5'-triphosphate = DNA(n+1) + diphosphate</text>
        <dbReference type="Rhea" id="RHEA:22508"/>
        <dbReference type="Rhea" id="RHEA-COMP:17339"/>
        <dbReference type="Rhea" id="RHEA-COMP:17340"/>
        <dbReference type="ChEBI" id="CHEBI:33019"/>
        <dbReference type="ChEBI" id="CHEBI:61560"/>
        <dbReference type="ChEBI" id="CHEBI:173112"/>
        <dbReference type="EC" id="2.7.7.7"/>
    </reaction>
</comment>
<keyword evidence="5 17" id="KW-0808">Transferase</keyword>
<keyword evidence="10" id="KW-0378">Hydrolase</keyword>
<dbReference type="SUPFAM" id="SSF88723">
    <property type="entry name" value="PIN domain-like"/>
    <property type="match status" value="1"/>
</dbReference>
<dbReference type="GO" id="GO:0003677">
    <property type="term" value="F:DNA binding"/>
    <property type="evidence" value="ECO:0007669"/>
    <property type="project" value="UniProtKB-UniRule"/>
</dbReference>
<gene>
    <name evidence="17" type="primary">polA</name>
    <name evidence="21" type="ORF">AS033_02890</name>
</gene>
<evidence type="ECO:0000256" key="14">
    <source>
        <dbReference type="ARBA" id="ARBA00023204"/>
    </source>
</evidence>
<evidence type="ECO:0000256" key="10">
    <source>
        <dbReference type="ARBA" id="ARBA00022801"/>
    </source>
</evidence>
<dbReference type="FunFam" id="1.10.150.20:FF:000002">
    <property type="entry name" value="DNA polymerase I"/>
    <property type="match status" value="1"/>
</dbReference>
<dbReference type="GO" id="GO:0008409">
    <property type="term" value="F:5'-3' exonuclease activity"/>
    <property type="evidence" value="ECO:0007669"/>
    <property type="project" value="InterPro"/>
</dbReference>
<evidence type="ECO:0000256" key="2">
    <source>
        <dbReference type="ARBA" id="ARBA00011541"/>
    </source>
</evidence>
<evidence type="ECO:0000259" key="20">
    <source>
        <dbReference type="SMART" id="SM00482"/>
    </source>
</evidence>
<dbReference type="InterPro" id="IPR002562">
    <property type="entry name" value="3'-5'_exonuclease_dom"/>
</dbReference>
<dbReference type="SUPFAM" id="SSF47807">
    <property type="entry name" value="5' to 3' exonuclease, C-terminal subdomain"/>
    <property type="match status" value="1"/>
</dbReference>
<comment type="similarity">
    <text evidence="1 17">Belongs to the DNA polymerase type-A family.</text>
</comment>
<dbReference type="Pfam" id="PF22619">
    <property type="entry name" value="DNA_polI_exo1"/>
    <property type="match status" value="1"/>
</dbReference>
<keyword evidence="11" id="KW-0269">Exonuclease</keyword>
<dbReference type="NCBIfam" id="NF004397">
    <property type="entry name" value="PRK05755.1"/>
    <property type="match status" value="1"/>
</dbReference>
<dbReference type="EC" id="2.7.7.7" evidence="3 16"/>
<keyword evidence="6 17" id="KW-0548">Nucleotidyltransferase</keyword>
<dbReference type="InterPro" id="IPR002298">
    <property type="entry name" value="DNA_polymerase_A"/>
</dbReference>
<dbReference type="InterPro" id="IPR018320">
    <property type="entry name" value="DNA_polymerase_1"/>
</dbReference>
<evidence type="ECO:0000256" key="17">
    <source>
        <dbReference type="RuleBase" id="RU004460"/>
    </source>
</evidence>
<dbReference type="SMART" id="SM00279">
    <property type="entry name" value="HhH2"/>
    <property type="match status" value="1"/>
</dbReference>
<evidence type="ECO:0000259" key="18">
    <source>
        <dbReference type="SMART" id="SM00474"/>
    </source>
</evidence>
<keyword evidence="9 17" id="KW-0227">DNA damage</keyword>
<evidence type="ECO:0000259" key="19">
    <source>
        <dbReference type="SMART" id="SM00475"/>
    </source>
</evidence>
<dbReference type="RefSeq" id="WP_058264726.1">
    <property type="nucleotide sequence ID" value="NZ_FMYN01000001.1"/>
</dbReference>
<evidence type="ECO:0000313" key="22">
    <source>
        <dbReference type="Proteomes" id="UP000053797"/>
    </source>
</evidence>
<dbReference type="InterPro" id="IPR036279">
    <property type="entry name" value="5-3_exonuclease_C_sf"/>
</dbReference>
<dbReference type="PROSITE" id="PS00447">
    <property type="entry name" value="DNA_POLYMERASE_A"/>
    <property type="match status" value="1"/>
</dbReference>
<dbReference type="CDD" id="cd09898">
    <property type="entry name" value="H3TH_53EXO"/>
    <property type="match status" value="1"/>
</dbReference>
<dbReference type="InterPro" id="IPR008918">
    <property type="entry name" value="HhH2"/>
</dbReference>
<evidence type="ECO:0000256" key="12">
    <source>
        <dbReference type="ARBA" id="ARBA00022932"/>
    </source>
</evidence>
<dbReference type="InterPro" id="IPR036397">
    <property type="entry name" value="RNaseH_sf"/>
</dbReference>
<feature type="domain" description="3'-5' exonuclease" evidence="18">
    <location>
        <begin position="296"/>
        <end position="456"/>
    </location>
</feature>
<dbReference type="InterPro" id="IPR002421">
    <property type="entry name" value="5-3_exonuclease"/>
</dbReference>
<reference evidence="21 22" key="1">
    <citation type="journal article" date="2015" name="Int. J. Syst. Evol. Microbiol.">
        <title>Exiguobacterium enclense sp. nov., isolated from sediment.</title>
        <authorList>
            <person name="Dastager S.G."/>
            <person name="Mawlankar R."/>
            <person name="Sonalkar V.V."/>
            <person name="Thorat M.N."/>
            <person name="Mual P."/>
            <person name="Verma A."/>
            <person name="Krishnamurthi S."/>
            <person name="Tang S.K."/>
            <person name="Li W.J."/>
        </authorList>
    </citation>
    <scope>NUCLEOTIDE SEQUENCE [LARGE SCALE GENOMIC DNA]</scope>
    <source>
        <strain evidence="21 22">NIO-1109</strain>
    </source>
</reference>
<dbReference type="CDD" id="cd06140">
    <property type="entry name" value="DNA_polA_I_Bacillus_like_exo"/>
    <property type="match status" value="1"/>
</dbReference>
<dbReference type="EMBL" id="LNQL01000001">
    <property type="protein sequence ID" value="KSU50342.1"/>
    <property type="molecule type" value="Genomic_DNA"/>
</dbReference>
<evidence type="ECO:0000256" key="7">
    <source>
        <dbReference type="ARBA" id="ARBA00022705"/>
    </source>
</evidence>
<evidence type="ECO:0000256" key="4">
    <source>
        <dbReference type="ARBA" id="ARBA00020311"/>
    </source>
</evidence>
<evidence type="ECO:0000256" key="5">
    <source>
        <dbReference type="ARBA" id="ARBA00022679"/>
    </source>
</evidence>
<dbReference type="GO" id="GO:0008408">
    <property type="term" value="F:3'-5' exonuclease activity"/>
    <property type="evidence" value="ECO:0007669"/>
    <property type="project" value="InterPro"/>
</dbReference>
<evidence type="ECO:0000256" key="11">
    <source>
        <dbReference type="ARBA" id="ARBA00022839"/>
    </source>
</evidence>
<keyword evidence="8" id="KW-0540">Nuclease</keyword>
<evidence type="ECO:0000256" key="13">
    <source>
        <dbReference type="ARBA" id="ARBA00023125"/>
    </source>
</evidence>
<dbReference type="PANTHER" id="PTHR10133">
    <property type="entry name" value="DNA POLYMERASE I"/>
    <property type="match status" value="1"/>
</dbReference>
<dbReference type="InterPro" id="IPR054690">
    <property type="entry name" value="DNA_polI_exonuclease"/>
</dbReference>
<feature type="domain" description="5'-3' exonuclease" evidence="19">
    <location>
        <begin position="4"/>
        <end position="261"/>
    </location>
</feature>
<dbReference type="GO" id="GO:0006302">
    <property type="term" value="P:double-strand break repair"/>
    <property type="evidence" value="ECO:0007669"/>
    <property type="project" value="TreeGrafter"/>
</dbReference>
<dbReference type="SUPFAM" id="SSF53098">
    <property type="entry name" value="Ribonuclease H-like"/>
    <property type="match status" value="1"/>
</dbReference>
<dbReference type="FunFam" id="3.40.50.1010:FF:000001">
    <property type="entry name" value="DNA polymerase I"/>
    <property type="match status" value="1"/>
</dbReference>
<dbReference type="Pfam" id="PF02739">
    <property type="entry name" value="5_3_exonuc_N"/>
    <property type="match status" value="1"/>
</dbReference>
<dbReference type="InterPro" id="IPR043502">
    <property type="entry name" value="DNA/RNA_pol_sf"/>
</dbReference>
<dbReference type="InterPro" id="IPR001098">
    <property type="entry name" value="DNA-dir_DNA_pol_A_palm_dom"/>
</dbReference>
<evidence type="ECO:0000313" key="21">
    <source>
        <dbReference type="EMBL" id="KSU50342.1"/>
    </source>
</evidence>
<dbReference type="GO" id="GO:0006261">
    <property type="term" value="P:DNA-templated DNA replication"/>
    <property type="evidence" value="ECO:0007669"/>
    <property type="project" value="UniProtKB-UniRule"/>
</dbReference>
<dbReference type="Gene3D" id="1.20.1060.10">
    <property type="entry name" value="Taq DNA Polymerase, Chain T, domain 4"/>
    <property type="match status" value="1"/>
</dbReference>
<accession>A0A0V8GJN4</accession>